<comment type="caution">
    <text evidence="2">The sequence shown here is derived from an EMBL/GenBank/DDBJ whole genome shotgun (WGS) entry which is preliminary data.</text>
</comment>
<evidence type="ECO:0000313" key="3">
    <source>
        <dbReference type="Proteomes" id="UP001596066"/>
    </source>
</evidence>
<evidence type="ECO:0000313" key="2">
    <source>
        <dbReference type="EMBL" id="MFC5646817.1"/>
    </source>
</evidence>
<dbReference type="Proteomes" id="UP001596066">
    <property type="component" value="Unassembled WGS sequence"/>
</dbReference>
<dbReference type="RefSeq" id="WP_346141479.1">
    <property type="nucleotide sequence ID" value="NZ_BAAAUA010000004.1"/>
</dbReference>
<proteinExistence type="predicted"/>
<gene>
    <name evidence="2" type="ORF">ACFPZF_36430</name>
</gene>
<name>A0ABW0VPG3_9ACTN</name>
<dbReference type="EMBL" id="JBHSOC010000115">
    <property type="protein sequence ID" value="MFC5646817.1"/>
    <property type="molecule type" value="Genomic_DNA"/>
</dbReference>
<sequence length="129" mass="14282">MSDWWGRRRDALLIELAEALAYFGAELLEDPGAGELARAARALAREYRASDRGHPVRQVGELLESAAADLRTADRLRGTLLPVVTHHLRRSALHLADARSHLRRPVPAGPRSPGHEPHTERLISADPRP</sequence>
<evidence type="ECO:0000256" key="1">
    <source>
        <dbReference type="SAM" id="MobiDB-lite"/>
    </source>
</evidence>
<keyword evidence="3" id="KW-1185">Reference proteome</keyword>
<protein>
    <submittedName>
        <fullName evidence="2">Uncharacterized protein</fullName>
    </submittedName>
</protein>
<reference evidence="3" key="1">
    <citation type="journal article" date="2019" name="Int. J. Syst. Evol. Microbiol.">
        <title>The Global Catalogue of Microorganisms (GCM) 10K type strain sequencing project: providing services to taxonomists for standard genome sequencing and annotation.</title>
        <authorList>
            <consortium name="The Broad Institute Genomics Platform"/>
            <consortium name="The Broad Institute Genome Sequencing Center for Infectious Disease"/>
            <person name="Wu L."/>
            <person name="Ma J."/>
        </authorList>
    </citation>
    <scope>NUCLEOTIDE SEQUENCE [LARGE SCALE GENOMIC DNA]</scope>
    <source>
        <strain evidence="3">CGMCC 4.1622</strain>
    </source>
</reference>
<accession>A0ABW0VPG3</accession>
<organism evidence="2 3">
    <name type="scientific">Kitasatospora cinereorecta</name>
    <dbReference type="NCBI Taxonomy" id="285560"/>
    <lineage>
        <taxon>Bacteria</taxon>
        <taxon>Bacillati</taxon>
        <taxon>Actinomycetota</taxon>
        <taxon>Actinomycetes</taxon>
        <taxon>Kitasatosporales</taxon>
        <taxon>Streptomycetaceae</taxon>
        <taxon>Kitasatospora</taxon>
    </lineage>
</organism>
<feature type="compositionally biased region" description="Basic and acidic residues" evidence="1">
    <location>
        <begin position="113"/>
        <end position="129"/>
    </location>
</feature>
<feature type="region of interest" description="Disordered" evidence="1">
    <location>
        <begin position="99"/>
        <end position="129"/>
    </location>
</feature>